<comment type="similarity">
    <text evidence="1">Belongs to the class-II aminoacyl-tRNA synthetase family.</text>
</comment>
<comment type="caution">
    <text evidence="12">The sequence shown here is derived from an EMBL/GenBank/DDBJ whole genome shotgun (WGS) entry which is preliminary data.</text>
</comment>
<evidence type="ECO:0000256" key="1">
    <source>
        <dbReference type="ARBA" id="ARBA00008226"/>
    </source>
</evidence>
<dbReference type="EC" id="6.1.1.7" evidence="2"/>
<dbReference type="Gene3D" id="3.30.930.10">
    <property type="entry name" value="Bira Bifunctional Protein, Domain 2"/>
    <property type="match status" value="1"/>
</dbReference>
<reference evidence="13" key="1">
    <citation type="submission" date="2017-09" db="EMBL/GenBank/DDBJ databases">
        <title>Depth-based differentiation of microbial function through sediment-hosted aquifers and enrichment of novel symbionts in the deep terrestrial subsurface.</title>
        <authorList>
            <person name="Probst A.J."/>
            <person name="Ladd B."/>
            <person name="Jarett J.K."/>
            <person name="Geller-Mcgrath D.E."/>
            <person name="Sieber C.M.K."/>
            <person name="Emerson J.B."/>
            <person name="Anantharaman K."/>
            <person name="Thomas B.C."/>
            <person name="Malmstrom R."/>
            <person name="Stieglmeier M."/>
            <person name="Klingl A."/>
            <person name="Woyke T."/>
            <person name="Ryan C.M."/>
            <person name="Banfield J.F."/>
        </authorList>
    </citation>
    <scope>NUCLEOTIDE SEQUENCE [LARGE SCALE GENOMIC DNA]</scope>
</reference>
<dbReference type="InterPro" id="IPR018162">
    <property type="entry name" value="Ala-tRNA-ligase_IIc_anticod-bd"/>
</dbReference>
<dbReference type="Proteomes" id="UP000228711">
    <property type="component" value="Unassembled WGS sequence"/>
</dbReference>
<dbReference type="InterPro" id="IPR045864">
    <property type="entry name" value="aa-tRNA-synth_II/BPL/LPL"/>
</dbReference>
<dbReference type="GO" id="GO:0004813">
    <property type="term" value="F:alanine-tRNA ligase activity"/>
    <property type="evidence" value="ECO:0007669"/>
    <property type="project" value="UniProtKB-EC"/>
</dbReference>
<protein>
    <recommendedName>
        <fullName evidence="2">alanine--tRNA ligase</fullName>
        <ecNumber evidence="2">6.1.1.7</ecNumber>
    </recommendedName>
</protein>
<accession>A0A2H0YTC6</accession>
<evidence type="ECO:0000256" key="5">
    <source>
        <dbReference type="ARBA" id="ARBA00022741"/>
    </source>
</evidence>
<dbReference type="Pfam" id="PF07973">
    <property type="entry name" value="tRNA_SAD"/>
    <property type="match status" value="1"/>
</dbReference>
<dbReference type="GO" id="GO:0002161">
    <property type="term" value="F:aminoacyl-tRNA deacylase activity"/>
    <property type="evidence" value="ECO:0007669"/>
    <property type="project" value="TreeGrafter"/>
</dbReference>
<dbReference type="InterPro" id="IPR018163">
    <property type="entry name" value="Thr/Ala-tRNA-synth_IIc_edit"/>
</dbReference>
<evidence type="ECO:0000313" key="13">
    <source>
        <dbReference type="Proteomes" id="UP000228711"/>
    </source>
</evidence>
<dbReference type="InterPro" id="IPR018164">
    <property type="entry name" value="Ala-tRNA-synth_IIc_N"/>
</dbReference>
<dbReference type="AlphaFoldDB" id="A0A2H0YTC6"/>
<evidence type="ECO:0000256" key="6">
    <source>
        <dbReference type="ARBA" id="ARBA00022840"/>
    </source>
</evidence>
<feature type="domain" description="Alanyl-transfer RNA synthetases family profile" evidence="11">
    <location>
        <begin position="1"/>
        <end position="615"/>
    </location>
</feature>
<evidence type="ECO:0000313" key="12">
    <source>
        <dbReference type="EMBL" id="PIS41529.1"/>
    </source>
</evidence>
<evidence type="ECO:0000256" key="9">
    <source>
        <dbReference type="ARBA" id="ARBA00023146"/>
    </source>
</evidence>
<dbReference type="GO" id="GO:0005829">
    <property type="term" value="C:cytosol"/>
    <property type="evidence" value="ECO:0007669"/>
    <property type="project" value="TreeGrafter"/>
</dbReference>
<evidence type="ECO:0000256" key="2">
    <source>
        <dbReference type="ARBA" id="ARBA00013168"/>
    </source>
</evidence>
<name>A0A2H0YTC6_9BACT</name>
<dbReference type="InterPro" id="IPR050058">
    <property type="entry name" value="Ala-tRNA_ligase"/>
</dbReference>
<keyword evidence="8" id="KW-0648">Protein biosynthesis</keyword>
<dbReference type="GO" id="GO:0000049">
    <property type="term" value="F:tRNA binding"/>
    <property type="evidence" value="ECO:0007669"/>
    <property type="project" value="UniProtKB-KW"/>
</dbReference>
<proteinExistence type="inferred from homology"/>
<keyword evidence="3" id="KW-0820">tRNA-binding</keyword>
<evidence type="ECO:0000256" key="3">
    <source>
        <dbReference type="ARBA" id="ARBA00022555"/>
    </source>
</evidence>
<dbReference type="Pfam" id="PF01411">
    <property type="entry name" value="tRNA-synt_2c"/>
    <property type="match status" value="1"/>
</dbReference>
<dbReference type="FunFam" id="3.30.980.10:FF:000004">
    <property type="entry name" value="Alanine--tRNA ligase, cytoplasmic"/>
    <property type="match status" value="1"/>
</dbReference>
<dbReference type="EMBL" id="PEXV01000088">
    <property type="protein sequence ID" value="PIS41529.1"/>
    <property type="molecule type" value="Genomic_DNA"/>
</dbReference>
<evidence type="ECO:0000259" key="11">
    <source>
        <dbReference type="PROSITE" id="PS50860"/>
    </source>
</evidence>
<keyword evidence="9" id="KW-0030">Aminoacyl-tRNA synthetase</keyword>
<dbReference type="GO" id="GO:0005524">
    <property type="term" value="F:ATP binding"/>
    <property type="evidence" value="ECO:0007669"/>
    <property type="project" value="UniProtKB-KW"/>
</dbReference>
<evidence type="ECO:0000256" key="7">
    <source>
        <dbReference type="ARBA" id="ARBA00022884"/>
    </source>
</evidence>
<feature type="coiled-coil region" evidence="10">
    <location>
        <begin position="309"/>
        <end position="336"/>
    </location>
</feature>
<gene>
    <name evidence="12" type="ORF">COT25_02640</name>
</gene>
<dbReference type="PROSITE" id="PS50860">
    <property type="entry name" value="AA_TRNA_LIGASE_II_ALA"/>
    <property type="match status" value="1"/>
</dbReference>
<dbReference type="SUPFAM" id="SSF55186">
    <property type="entry name" value="ThrRS/AlaRS common domain"/>
    <property type="match status" value="1"/>
</dbReference>
<keyword evidence="4 12" id="KW-0436">Ligase</keyword>
<evidence type="ECO:0000256" key="4">
    <source>
        <dbReference type="ARBA" id="ARBA00022598"/>
    </source>
</evidence>
<dbReference type="InterPro" id="IPR002318">
    <property type="entry name" value="Ala-tRNA-lgiase_IIc"/>
</dbReference>
<organism evidence="12 13">
    <name type="scientific">Candidatus Kerfeldbacteria bacterium CG08_land_8_20_14_0_20_42_7</name>
    <dbReference type="NCBI Taxonomy" id="2014245"/>
    <lineage>
        <taxon>Bacteria</taxon>
        <taxon>Candidatus Kerfeldiibacteriota</taxon>
    </lineage>
</organism>
<dbReference type="PRINTS" id="PR00980">
    <property type="entry name" value="TRNASYNTHALA"/>
</dbReference>
<dbReference type="Gene3D" id="3.30.54.20">
    <property type="match status" value="1"/>
</dbReference>
<dbReference type="PANTHER" id="PTHR11777">
    <property type="entry name" value="ALANYL-TRNA SYNTHETASE"/>
    <property type="match status" value="1"/>
</dbReference>
<sequence>MKAKDVRNEFLTFFEKQKKFPHTLVQSSSLVPANDRSVLFSIAGMQQFKPYFLGDPLVAKKELGQPRATSVQKCFRVTDIDEIGDATHLTFFEMLGNFSFNDYFKDQAISFAVEFLTKKLHLDATDMWVTYFGGDSIHNIPADLEAMELWKKAGIPEERIIARGSEDNFWGPPGATGPCGPSSEIYYPYPDKKLNAFDESSLIEIWNIVFMQYEKSKTGKFSELPTKNIDTGMGLERISVIVEQKPSIFETSIMSSLIEEIQSDPAFSANKETPIGTRIRIAADHLRSSIFLLSDDVVFGKKEQQAVLRRIFRKALDQYEQRHANLEKVLNAVVKQYRTTYPDLHKKQAHILSQMLEEQEMYHAVRERKVEHYLKKIRPQNSITSQIEPLRDPSSRTLSPQEAFTLLTTYGFSLEQLKNEGYSFDTTEIAKLTQKHKETSKQGSQKKFGGHGLDLVHSAEISAEERKKITRLHTATHLLHAVLRRILGDTVTQQGSDINTERLRFDFSFPRKLTDEEKKQIESSINYAITQNFAITREVVPLQQAIKSGALAFFREKYPDPVTVYSVVDSKTSDVFSRELCGGPHVERTGEIGKLTIVSEKSIAQGIRRIKAILS</sequence>
<keyword evidence="6" id="KW-0067">ATP-binding</keyword>
<evidence type="ECO:0000256" key="10">
    <source>
        <dbReference type="SAM" id="Coils"/>
    </source>
</evidence>
<dbReference type="CDD" id="cd00673">
    <property type="entry name" value="AlaRS_core"/>
    <property type="match status" value="1"/>
</dbReference>
<dbReference type="PANTHER" id="PTHR11777:SF9">
    <property type="entry name" value="ALANINE--TRNA LIGASE, CYTOPLASMIC"/>
    <property type="match status" value="1"/>
</dbReference>
<dbReference type="Gene3D" id="3.30.980.10">
    <property type="entry name" value="Threonyl-trna Synthetase, Chain A, domain 2"/>
    <property type="match status" value="1"/>
</dbReference>
<dbReference type="GO" id="GO:0006419">
    <property type="term" value="P:alanyl-tRNA aminoacylation"/>
    <property type="evidence" value="ECO:0007669"/>
    <property type="project" value="InterPro"/>
</dbReference>
<keyword evidence="7" id="KW-0694">RNA-binding</keyword>
<dbReference type="InterPro" id="IPR012947">
    <property type="entry name" value="tRNA_SAD"/>
</dbReference>
<dbReference type="SMART" id="SM00863">
    <property type="entry name" value="tRNA_SAD"/>
    <property type="match status" value="1"/>
</dbReference>
<dbReference type="SUPFAM" id="SSF101353">
    <property type="entry name" value="Putative anticodon-binding domain of alanyl-tRNA synthetase (AlaRS)"/>
    <property type="match status" value="1"/>
</dbReference>
<keyword evidence="5" id="KW-0547">Nucleotide-binding</keyword>
<dbReference type="SUPFAM" id="SSF55681">
    <property type="entry name" value="Class II aaRS and biotin synthetases"/>
    <property type="match status" value="1"/>
</dbReference>
<keyword evidence="10" id="KW-0175">Coiled coil</keyword>
<evidence type="ECO:0000256" key="8">
    <source>
        <dbReference type="ARBA" id="ARBA00022917"/>
    </source>
</evidence>
<dbReference type="InterPro" id="IPR018165">
    <property type="entry name" value="Ala-tRNA-synth_IIc_core"/>
</dbReference>